<dbReference type="SUPFAM" id="SSF46689">
    <property type="entry name" value="Homeodomain-like"/>
    <property type="match status" value="1"/>
</dbReference>
<proteinExistence type="inferred from homology"/>
<comment type="caution">
    <text evidence="3">The sequence shown here is derived from an EMBL/GenBank/DDBJ whole genome shotgun (WGS) entry which is preliminary data.</text>
</comment>
<organism evidence="3 4">
    <name type="scientific">Bacillus smithii 7_3_47FAA</name>
    <dbReference type="NCBI Taxonomy" id="665952"/>
    <lineage>
        <taxon>Bacteria</taxon>
        <taxon>Bacillati</taxon>
        <taxon>Bacillota</taxon>
        <taxon>Bacilli</taxon>
        <taxon>Bacillales</taxon>
        <taxon>Bacillaceae</taxon>
        <taxon>Bacillus</taxon>
    </lineage>
</organism>
<evidence type="ECO:0000259" key="2">
    <source>
        <dbReference type="Pfam" id="PF13518"/>
    </source>
</evidence>
<accession>G9QQ74</accession>
<dbReference type="RefSeq" id="WP_003355539.1">
    <property type="nucleotide sequence ID" value="NZ_JH414764.1"/>
</dbReference>
<dbReference type="Proteomes" id="UP000011747">
    <property type="component" value="Unassembled WGS sequence"/>
</dbReference>
<gene>
    <name evidence="3" type="ORF">HMPREF1015_00441</name>
</gene>
<dbReference type="EMBL" id="ACWF01000158">
    <property type="protein sequence ID" value="EHL73388.1"/>
    <property type="molecule type" value="Genomic_DNA"/>
</dbReference>
<sequence length="113" mass="13490">MAKKGQKFINYSVEFKLFAVNKYLEGEMAYTAIAKELGLFDHSYIRRWVKNYREFGVEGLKERRGISRSPLKGRPRTKPMSVEEENRILKMENEFLKKLRAFQRRFGAVYFLL</sequence>
<dbReference type="AlphaFoldDB" id="G9QQ74"/>
<dbReference type="InterPro" id="IPR036388">
    <property type="entry name" value="WH-like_DNA-bd_sf"/>
</dbReference>
<dbReference type="PANTHER" id="PTHR33795">
    <property type="entry name" value="INSERTION ELEMENT IS150 PROTEIN INSJ"/>
    <property type="match status" value="1"/>
</dbReference>
<dbReference type="Pfam" id="PF13518">
    <property type="entry name" value="HTH_28"/>
    <property type="match status" value="1"/>
</dbReference>
<dbReference type="HOGENOM" id="CLU_027402_19_1_9"/>
<feature type="domain" description="Insertion element IS150 protein InsJ-like helix-turn-helix" evidence="2">
    <location>
        <begin position="15"/>
        <end position="65"/>
    </location>
</feature>
<reference evidence="3 4" key="1">
    <citation type="submission" date="2011-09" db="EMBL/GenBank/DDBJ databases">
        <title>The Genome Sequence of Bacillus smithii 7_3_47FAA.</title>
        <authorList>
            <consortium name="The Broad Institute Genome Sequencing Platform"/>
            <person name="Earl A."/>
            <person name="Ward D."/>
            <person name="Feldgarden M."/>
            <person name="Gevers D."/>
            <person name="Daigneault M."/>
            <person name="Strauss J."/>
            <person name="Allen-Vercoe E."/>
            <person name="Young S.K."/>
            <person name="Zeng Q."/>
            <person name="Gargeya S."/>
            <person name="Fitzgerald M."/>
            <person name="Haas B."/>
            <person name="Abouelleil A."/>
            <person name="Alvarado L."/>
            <person name="Arachchi H.M."/>
            <person name="Berlin A."/>
            <person name="Brown A."/>
            <person name="Chapman S.B."/>
            <person name="Chen Z."/>
            <person name="Dunbar C."/>
            <person name="Freedman E."/>
            <person name="Gearin G."/>
            <person name="Goldberg J."/>
            <person name="Griggs A."/>
            <person name="Gujja S."/>
            <person name="Heiman D."/>
            <person name="Howarth C."/>
            <person name="Larson L."/>
            <person name="Lui A."/>
            <person name="MacDonald P.J.P."/>
            <person name="Montmayeur A."/>
            <person name="Murphy C."/>
            <person name="Neiman D."/>
            <person name="Pearson M."/>
            <person name="Priest M."/>
            <person name="Roberts A."/>
            <person name="Saif S."/>
            <person name="Shea T."/>
            <person name="Shenoy N."/>
            <person name="Sisk P."/>
            <person name="Stolte C."/>
            <person name="Sykes S."/>
            <person name="Wortman J."/>
            <person name="Nusbaum C."/>
            <person name="Birren B."/>
        </authorList>
    </citation>
    <scope>NUCLEOTIDE SEQUENCE [LARGE SCALE GENOMIC DNA]</scope>
    <source>
        <strain evidence="3 4">7_3_47FAA</strain>
    </source>
</reference>
<evidence type="ECO:0000256" key="1">
    <source>
        <dbReference type="ARBA" id="ARBA00038232"/>
    </source>
</evidence>
<comment type="similarity">
    <text evidence="1">Belongs to the IS150/IS1296 orfA family.</text>
</comment>
<evidence type="ECO:0000313" key="4">
    <source>
        <dbReference type="Proteomes" id="UP000011747"/>
    </source>
</evidence>
<name>G9QQ74_9BACI</name>
<dbReference type="InterPro" id="IPR055247">
    <property type="entry name" value="InsJ-like_HTH"/>
</dbReference>
<keyword evidence="4" id="KW-1185">Reference proteome</keyword>
<dbReference type="Gene3D" id="1.10.10.10">
    <property type="entry name" value="Winged helix-like DNA-binding domain superfamily/Winged helix DNA-binding domain"/>
    <property type="match status" value="1"/>
</dbReference>
<protein>
    <recommendedName>
        <fullName evidence="2">Insertion element IS150 protein InsJ-like helix-turn-helix domain-containing protein</fullName>
    </recommendedName>
</protein>
<evidence type="ECO:0000313" key="3">
    <source>
        <dbReference type="EMBL" id="EHL73388.1"/>
    </source>
</evidence>
<dbReference type="InterPro" id="IPR009057">
    <property type="entry name" value="Homeodomain-like_sf"/>
</dbReference>
<dbReference type="PANTHER" id="PTHR33795:SF1">
    <property type="entry name" value="INSERTION ELEMENT IS150 PROTEIN INSJ"/>
    <property type="match status" value="1"/>
</dbReference>
<dbReference type="InterPro" id="IPR052057">
    <property type="entry name" value="IS150/IS1296_orfA-like"/>
</dbReference>